<accession>A0A8I6S453</accession>
<keyword evidence="1" id="KW-1133">Transmembrane helix</keyword>
<evidence type="ECO:0000313" key="2">
    <source>
        <dbReference type="EnsemblMetazoa" id="XP_014258587.1"/>
    </source>
</evidence>
<dbReference type="RefSeq" id="XP_014258587.1">
    <property type="nucleotide sequence ID" value="XM_014403101.2"/>
</dbReference>
<keyword evidence="3" id="KW-1185">Reference proteome</keyword>
<dbReference type="GeneID" id="106672027"/>
<keyword evidence="1" id="KW-0472">Membrane</keyword>
<dbReference type="EnsemblMetazoa" id="XM_014403101.2">
    <property type="protein sequence ID" value="XP_014258587.1"/>
    <property type="gene ID" value="LOC106672027"/>
</dbReference>
<dbReference type="Proteomes" id="UP000494040">
    <property type="component" value="Unassembled WGS sequence"/>
</dbReference>
<dbReference type="AlphaFoldDB" id="A0A8I6S453"/>
<name>A0A8I6S453_CIMLE</name>
<reference evidence="2" key="1">
    <citation type="submission" date="2022-01" db="UniProtKB">
        <authorList>
            <consortium name="EnsemblMetazoa"/>
        </authorList>
    </citation>
    <scope>IDENTIFICATION</scope>
</reference>
<proteinExistence type="predicted"/>
<organism evidence="2 3">
    <name type="scientific">Cimex lectularius</name>
    <name type="common">Bed bug</name>
    <name type="synonym">Acanthia lectularia</name>
    <dbReference type="NCBI Taxonomy" id="79782"/>
    <lineage>
        <taxon>Eukaryota</taxon>
        <taxon>Metazoa</taxon>
        <taxon>Ecdysozoa</taxon>
        <taxon>Arthropoda</taxon>
        <taxon>Hexapoda</taxon>
        <taxon>Insecta</taxon>
        <taxon>Pterygota</taxon>
        <taxon>Neoptera</taxon>
        <taxon>Paraneoptera</taxon>
        <taxon>Hemiptera</taxon>
        <taxon>Heteroptera</taxon>
        <taxon>Panheteroptera</taxon>
        <taxon>Cimicomorpha</taxon>
        <taxon>Cimicidae</taxon>
        <taxon>Cimex</taxon>
    </lineage>
</organism>
<protein>
    <submittedName>
        <fullName evidence="2">Uncharacterized protein</fullName>
    </submittedName>
</protein>
<keyword evidence="1" id="KW-0812">Transmembrane</keyword>
<evidence type="ECO:0000256" key="1">
    <source>
        <dbReference type="SAM" id="Phobius"/>
    </source>
</evidence>
<feature type="transmembrane region" description="Helical" evidence="1">
    <location>
        <begin position="153"/>
        <end position="173"/>
    </location>
</feature>
<evidence type="ECO:0000313" key="3">
    <source>
        <dbReference type="Proteomes" id="UP000494040"/>
    </source>
</evidence>
<sequence length="196" mass="22384">MNPNSEWDDENDETIVFDSDAAKESIKNIKCTFIKLVLNQISRLKKSVNESSQEFETSESLKIKCKKLTTGYTKSSQSFRQSNVNTTKSLQSSKIISKSESQVTGVIECGEDPIISPARQHLVKSVKDTQHQQEPSPPQLFQQQPQGKPILKFLKAALLLAFILWGILFVVSFSRQQLCYHFPIRCWCIDQIRIPY</sequence>